<keyword evidence="5 10" id="KW-0592">Phosphate transport</keyword>
<dbReference type="GO" id="GO:0006817">
    <property type="term" value="P:phosphate ion transport"/>
    <property type="evidence" value="ECO:0007669"/>
    <property type="project" value="UniProtKB-KW"/>
</dbReference>
<evidence type="ECO:0000256" key="8">
    <source>
        <dbReference type="ARBA" id="ARBA00023136"/>
    </source>
</evidence>
<dbReference type="Gene3D" id="1.10.3720.10">
    <property type="entry name" value="MetI-like"/>
    <property type="match status" value="1"/>
</dbReference>
<evidence type="ECO:0000256" key="10">
    <source>
        <dbReference type="RuleBase" id="RU363054"/>
    </source>
</evidence>
<feature type="transmembrane region" description="Helical" evidence="9">
    <location>
        <begin position="137"/>
        <end position="157"/>
    </location>
</feature>
<dbReference type="PANTHER" id="PTHR30425">
    <property type="entry name" value="PHOSPHATE TRANSPORT SYSTEM PERMEASE PROTEIN PST"/>
    <property type="match status" value="1"/>
</dbReference>
<gene>
    <name evidence="12" type="ORF">ALGA_3747</name>
</gene>
<keyword evidence="13" id="KW-1185">Reference proteome</keyword>
<keyword evidence="3 9" id="KW-0813">Transport</keyword>
<dbReference type="OrthoDB" id="9785113at2"/>
<feature type="transmembrane region" description="Helical" evidence="9">
    <location>
        <begin position="254"/>
        <end position="274"/>
    </location>
</feature>
<comment type="subcellular location">
    <subcellularLocation>
        <location evidence="1 9">Cell membrane</location>
        <topology evidence="1 9">Multi-pass membrane protein</topology>
    </subcellularLocation>
</comment>
<feature type="transmembrane region" description="Helical" evidence="9">
    <location>
        <begin position="9"/>
        <end position="34"/>
    </location>
</feature>
<evidence type="ECO:0000256" key="2">
    <source>
        <dbReference type="ARBA" id="ARBA00007069"/>
    </source>
</evidence>
<dbReference type="EMBL" id="AP018042">
    <property type="protein sequence ID" value="BAX82039.1"/>
    <property type="molecule type" value="Genomic_DNA"/>
</dbReference>
<dbReference type="InterPro" id="IPR035906">
    <property type="entry name" value="MetI-like_sf"/>
</dbReference>
<protein>
    <recommendedName>
        <fullName evidence="10">Phosphate transport system permease protein</fullName>
    </recommendedName>
</protein>
<feature type="domain" description="ABC transmembrane type-1" evidence="11">
    <location>
        <begin position="65"/>
        <end position="275"/>
    </location>
</feature>
<dbReference type="KEGG" id="mbas:ALGA_3747"/>
<evidence type="ECO:0000313" key="13">
    <source>
        <dbReference type="Proteomes" id="UP000218267"/>
    </source>
</evidence>
<dbReference type="AlphaFoldDB" id="A0A1Y1CNL5"/>
<accession>A0A1Y1CNL5</accession>
<dbReference type="GO" id="GO:0005315">
    <property type="term" value="F:phosphate transmembrane transporter activity"/>
    <property type="evidence" value="ECO:0007669"/>
    <property type="project" value="InterPro"/>
</dbReference>
<evidence type="ECO:0000256" key="9">
    <source>
        <dbReference type="RuleBase" id="RU363032"/>
    </source>
</evidence>
<evidence type="ECO:0000256" key="6">
    <source>
        <dbReference type="ARBA" id="ARBA00022692"/>
    </source>
</evidence>
<proteinExistence type="inferred from homology"/>
<dbReference type="GO" id="GO:0005886">
    <property type="term" value="C:plasma membrane"/>
    <property type="evidence" value="ECO:0007669"/>
    <property type="project" value="UniProtKB-SubCell"/>
</dbReference>
<evidence type="ECO:0000256" key="5">
    <source>
        <dbReference type="ARBA" id="ARBA00022592"/>
    </source>
</evidence>
<dbReference type="PROSITE" id="PS50928">
    <property type="entry name" value="ABC_TM1"/>
    <property type="match status" value="1"/>
</dbReference>
<reference evidence="12 13" key="1">
    <citation type="journal article" date="2018" name="Mar. Genomics">
        <title>Complete genome sequence of Marinifilaceae bacterium strain SPP2, isolated from the Antarctic marine sediment.</title>
        <authorList>
            <person name="Watanabe M."/>
            <person name="Kojima H."/>
            <person name="Fukui M."/>
        </authorList>
    </citation>
    <scope>NUCLEOTIDE SEQUENCE [LARGE SCALE GENOMIC DNA]</scope>
    <source>
        <strain evidence="12 13">SPP2</strain>
    </source>
</reference>
<comment type="function">
    <text evidence="10">Part of the binding-protein-dependent transport system for phosphate; probably responsible for the translocation of the substrate across the membrane.</text>
</comment>
<dbReference type="InterPro" id="IPR000515">
    <property type="entry name" value="MetI-like"/>
</dbReference>
<keyword evidence="8 9" id="KW-0472">Membrane</keyword>
<evidence type="ECO:0000256" key="1">
    <source>
        <dbReference type="ARBA" id="ARBA00004651"/>
    </source>
</evidence>
<evidence type="ECO:0000256" key="4">
    <source>
        <dbReference type="ARBA" id="ARBA00022475"/>
    </source>
</evidence>
<keyword evidence="4 10" id="KW-1003">Cell membrane</keyword>
<sequence length="284" mass="30312">MNSEKIFRYLLIGSGVLIVLIALGIVTTLFIGAIPSFKEFGFGFIYSADWNPTQGRESYGALPFIIGTLVTSILALLLTFPFAFSISLFLGEYFRNGKLPSFLRSVVDLLAGIPSVVYGLWGFYALRPVIIDLGLNAQGFGIFTSSIILAIMIIPYASSLGSEVISMVPGSLKEAAYSLGATRFEVVKTVIIPNAGSGIFAGYILALGRAIGETMAVTMLIGNSNKIPTGIFDLGNTMASLIANQFGEADGLKYTSLVEIGLLLFVITGIVNYLGKLIMKKLSA</sequence>
<dbReference type="RefSeq" id="WP_096432003.1">
    <property type="nucleotide sequence ID" value="NZ_AP018042.1"/>
</dbReference>
<name>A0A1Y1CNL5_9BACT</name>
<dbReference type="InterPro" id="IPR011864">
    <property type="entry name" value="Phosphate_PstC"/>
</dbReference>
<comment type="similarity">
    <text evidence="2 10">Belongs to the binding-protein-dependent transport system permease family. CysTW subfamily.</text>
</comment>
<dbReference type="NCBIfam" id="TIGR02138">
    <property type="entry name" value="phosphate_pstC"/>
    <property type="match status" value="1"/>
</dbReference>
<keyword evidence="6 9" id="KW-0812">Transmembrane</keyword>
<evidence type="ECO:0000256" key="3">
    <source>
        <dbReference type="ARBA" id="ARBA00022448"/>
    </source>
</evidence>
<dbReference type="SUPFAM" id="SSF161098">
    <property type="entry name" value="MetI-like"/>
    <property type="match status" value="1"/>
</dbReference>
<reference evidence="13" key="2">
    <citation type="journal article" date="2020" name="Antonie Van Leeuwenhoek">
        <title>Labilibaculum antarcticum sp. nov., a novel facultative anaerobic, psychrotorelant bacterium isolated from marine sediment of Antarctica.</title>
        <authorList>
            <person name="Watanabe M."/>
            <person name="Kojima H."/>
            <person name="Fukui M."/>
        </authorList>
    </citation>
    <scope>NUCLEOTIDE SEQUENCE [LARGE SCALE GENOMIC DNA]</scope>
    <source>
        <strain evidence="13">SPP2</strain>
    </source>
</reference>
<dbReference type="PANTHER" id="PTHR30425:SF1">
    <property type="entry name" value="PHOSPHATE TRANSPORT SYSTEM PERMEASE PROTEIN PSTC"/>
    <property type="match status" value="1"/>
</dbReference>
<organism evidence="12 13">
    <name type="scientific">Labilibaculum antarcticum</name>
    <dbReference type="NCBI Taxonomy" id="1717717"/>
    <lineage>
        <taxon>Bacteria</taxon>
        <taxon>Pseudomonadati</taxon>
        <taxon>Bacteroidota</taxon>
        <taxon>Bacteroidia</taxon>
        <taxon>Marinilabiliales</taxon>
        <taxon>Marinifilaceae</taxon>
        <taxon>Labilibaculum</taxon>
    </lineage>
</organism>
<evidence type="ECO:0000256" key="7">
    <source>
        <dbReference type="ARBA" id="ARBA00022989"/>
    </source>
</evidence>
<evidence type="ECO:0000259" key="11">
    <source>
        <dbReference type="PROSITE" id="PS50928"/>
    </source>
</evidence>
<dbReference type="InterPro" id="IPR051124">
    <property type="entry name" value="Phosphate_Transport_Permease"/>
</dbReference>
<keyword evidence="7 9" id="KW-1133">Transmembrane helix</keyword>
<dbReference type="CDD" id="cd06261">
    <property type="entry name" value="TM_PBP2"/>
    <property type="match status" value="1"/>
</dbReference>
<feature type="transmembrane region" description="Helical" evidence="9">
    <location>
        <begin position="64"/>
        <end position="90"/>
    </location>
</feature>
<evidence type="ECO:0000313" key="12">
    <source>
        <dbReference type="EMBL" id="BAX82039.1"/>
    </source>
</evidence>
<feature type="transmembrane region" description="Helical" evidence="9">
    <location>
        <begin position="102"/>
        <end position="125"/>
    </location>
</feature>
<feature type="transmembrane region" description="Helical" evidence="9">
    <location>
        <begin position="191"/>
        <end position="211"/>
    </location>
</feature>
<dbReference type="Proteomes" id="UP000218267">
    <property type="component" value="Chromosome"/>
</dbReference>
<dbReference type="Pfam" id="PF00528">
    <property type="entry name" value="BPD_transp_1"/>
    <property type="match status" value="1"/>
</dbReference>